<evidence type="ECO:0000256" key="3">
    <source>
        <dbReference type="ARBA" id="ARBA00023125"/>
    </source>
</evidence>
<dbReference type="Proteomes" id="UP001152876">
    <property type="component" value="Unassembled WGS sequence"/>
</dbReference>
<name>A0A9X4P9N9_9BURK</name>
<dbReference type="FunFam" id="1.10.10.10:FF:000001">
    <property type="entry name" value="LysR family transcriptional regulator"/>
    <property type="match status" value="1"/>
</dbReference>
<dbReference type="GO" id="GO:0003700">
    <property type="term" value="F:DNA-binding transcription factor activity"/>
    <property type="evidence" value="ECO:0007669"/>
    <property type="project" value="InterPro"/>
</dbReference>
<dbReference type="GO" id="GO:0006351">
    <property type="term" value="P:DNA-templated transcription"/>
    <property type="evidence" value="ECO:0007669"/>
    <property type="project" value="TreeGrafter"/>
</dbReference>
<dbReference type="PANTHER" id="PTHR30537:SF35">
    <property type="entry name" value="TRANSCRIPTIONAL REGULATORY PROTEIN"/>
    <property type="match status" value="1"/>
</dbReference>
<dbReference type="InterPro" id="IPR058163">
    <property type="entry name" value="LysR-type_TF_proteobact-type"/>
</dbReference>
<accession>A0A9X4P9N9</accession>
<protein>
    <submittedName>
        <fullName evidence="6">LysR family transcriptional regulator</fullName>
    </submittedName>
</protein>
<evidence type="ECO:0000256" key="4">
    <source>
        <dbReference type="ARBA" id="ARBA00023163"/>
    </source>
</evidence>
<keyword evidence="3" id="KW-0238">DNA-binding</keyword>
<dbReference type="EMBL" id="AOGK01000033">
    <property type="protein sequence ID" value="MDG5978223.1"/>
    <property type="molecule type" value="Genomic_DNA"/>
</dbReference>
<dbReference type="Gene3D" id="1.10.10.10">
    <property type="entry name" value="Winged helix-like DNA-binding domain superfamily/Winged helix DNA-binding domain"/>
    <property type="match status" value="1"/>
</dbReference>
<sequence length="323" mass="35097">MNEPKIHERHQELWGHFHWLGVLAQQGSYTAAAARLGVSKAAVSQRIAELERMAGVALVQRTTRSVRLTEAGQRLVDDTRASFEHIAQCFAQVRDAAGAPRGLLRVTAPVAFARQQLVPHLAGFLRQYPEVRLELNLSDHLSSLATEGFDLAIRHTANPPDTHVAWTLCATRSVLVASRAYLRRQGTPQAPADLARHNCLHYPRSQDTPAWTLEPLRPQAGADRVTVQVSGSLAANNSEALRDAALGGLGIALLPDFSAQASLLAGKLVQVLPAWKPVGAFAEQLYAIRPYSAHVPRAVTALVAYLREALAPGFFDGINTKTE</sequence>
<dbReference type="Pfam" id="PF00126">
    <property type="entry name" value="HTH_1"/>
    <property type="match status" value="1"/>
</dbReference>
<dbReference type="PROSITE" id="PS50931">
    <property type="entry name" value="HTH_LYSR"/>
    <property type="match status" value="1"/>
</dbReference>
<dbReference type="GO" id="GO:0043565">
    <property type="term" value="F:sequence-specific DNA binding"/>
    <property type="evidence" value="ECO:0007669"/>
    <property type="project" value="TreeGrafter"/>
</dbReference>
<dbReference type="OrthoDB" id="8928056at2"/>
<evidence type="ECO:0000259" key="5">
    <source>
        <dbReference type="PROSITE" id="PS50931"/>
    </source>
</evidence>
<dbReference type="RefSeq" id="WP_068167830.1">
    <property type="nucleotide sequence ID" value="NZ_AOGK01000033.1"/>
</dbReference>
<dbReference type="SUPFAM" id="SSF46785">
    <property type="entry name" value="Winged helix' DNA-binding domain"/>
    <property type="match status" value="1"/>
</dbReference>
<keyword evidence="7" id="KW-1185">Reference proteome</keyword>
<proteinExistence type="inferred from homology"/>
<dbReference type="Pfam" id="PF03466">
    <property type="entry name" value="LysR_substrate"/>
    <property type="match status" value="1"/>
</dbReference>
<dbReference type="PANTHER" id="PTHR30537">
    <property type="entry name" value="HTH-TYPE TRANSCRIPTIONAL REGULATOR"/>
    <property type="match status" value="1"/>
</dbReference>
<gene>
    <name evidence="6" type="ORF">H010_23436</name>
</gene>
<dbReference type="Gene3D" id="3.40.190.290">
    <property type="match status" value="1"/>
</dbReference>
<dbReference type="SUPFAM" id="SSF53850">
    <property type="entry name" value="Periplasmic binding protein-like II"/>
    <property type="match status" value="1"/>
</dbReference>
<evidence type="ECO:0000313" key="6">
    <source>
        <dbReference type="EMBL" id="MDG5978223.1"/>
    </source>
</evidence>
<dbReference type="InterPro" id="IPR036390">
    <property type="entry name" value="WH_DNA-bd_sf"/>
</dbReference>
<dbReference type="InterPro" id="IPR000847">
    <property type="entry name" value="LysR_HTH_N"/>
</dbReference>
<keyword evidence="2" id="KW-0805">Transcription regulation</keyword>
<organism evidence="6 7">
    <name type="scientific">Hydrogenophaga taeniospiralis CCUG 15921</name>
    <dbReference type="NCBI Taxonomy" id="1281780"/>
    <lineage>
        <taxon>Bacteria</taxon>
        <taxon>Pseudomonadati</taxon>
        <taxon>Pseudomonadota</taxon>
        <taxon>Betaproteobacteria</taxon>
        <taxon>Burkholderiales</taxon>
        <taxon>Comamonadaceae</taxon>
        <taxon>Hydrogenophaga</taxon>
    </lineage>
</organism>
<dbReference type="CDD" id="cd08422">
    <property type="entry name" value="PBP2_CrgA_like"/>
    <property type="match status" value="1"/>
</dbReference>
<dbReference type="InterPro" id="IPR036388">
    <property type="entry name" value="WH-like_DNA-bd_sf"/>
</dbReference>
<dbReference type="AlphaFoldDB" id="A0A9X4P9N9"/>
<dbReference type="InterPro" id="IPR005119">
    <property type="entry name" value="LysR_subst-bd"/>
</dbReference>
<feature type="domain" description="HTH lysR-type" evidence="5">
    <location>
        <begin position="23"/>
        <end position="69"/>
    </location>
</feature>
<keyword evidence="4" id="KW-0804">Transcription</keyword>
<evidence type="ECO:0000256" key="2">
    <source>
        <dbReference type="ARBA" id="ARBA00023015"/>
    </source>
</evidence>
<evidence type="ECO:0000313" key="7">
    <source>
        <dbReference type="Proteomes" id="UP001152876"/>
    </source>
</evidence>
<comment type="similarity">
    <text evidence="1">Belongs to the LysR transcriptional regulatory family.</text>
</comment>
<comment type="caution">
    <text evidence="6">The sequence shown here is derived from an EMBL/GenBank/DDBJ whole genome shotgun (WGS) entry which is preliminary data.</text>
</comment>
<evidence type="ECO:0000256" key="1">
    <source>
        <dbReference type="ARBA" id="ARBA00009437"/>
    </source>
</evidence>
<reference evidence="6" key="1">
    <citation type="submission" date="2013-01" db="EMBL/GenBank/DDBJ databases">
        <title>Genome draft of Hydrogenophaga taeniospiralis 2K1.</title>
        <authorList>
            <person name="Gomila M."/>
            <person name="Lalucat J."/>
        </authorList>
    </citation>
    <scope>NUCLEOTIDE SEQUENCE</scope>
    <source>
        <strain evidence="6">CCUG 15921</strain>
    </source>
</reference>